<dbReference type="PROSITE" id="PS51257">
    <property type="entry name" value="PROKAR_LIPOPROTEIN"/>
    <property type="match status" value="1"/>
</dbReference>
<accession>A0ABX7QHW9</accession>
<keyword evidence="3" id="KW-1185">Reference proteome</keyword>
<keyword evidence="1" id="KW-0472">Membrane</keyword>
<reference evidence="2 3" key="1">
    <citation type="submission" date="2021-03" db="EMBL/GenBank/DDBJ databases">
        <title>Flavobacterium kribbensis sp. nov, an endophytic bacteria, isolated from soybean.</title>
        <authorList>
            <person name="Lee J."/>
            <person name="Seo J."/>
        </authorList>
    </citation>
    <scope>NUCLEOTIDE SEQUENCE [LARGE SCALE GENOMIC DNA]</scope>
    <source>
        <strain evidence="2 3">BB8</strain>
    </source>
</reference>
<name>A0ABX7QHW9_9FLAO</name>
<evidence type="ECO:0000256" key="1">
    <source>
        <dbReference type="SAM" id="Phobius"/>
    </source>
</evidence>
<proteinExistence type="predicted"/>
<protein>
    <submittedName>
        <fullName evidence="2">Uncharacterized protein</fullName>
    </submittedName>
</protein>
<organism evidence="2 3">
    <name type="scientific">Flavobacterium endoglycinae</name>
    <dbReference type="NCBI Taxonomy" id="2816357"/>
    <lineage>
        <taxon>Bacteria</taxon>
        <taxon>Pseudomonadati</taxon>
        <taxon>Bacteroidota</taxon>
        <taxon>Flavobacteriia</taxon>
        <taxon>Flavobacteriales</taxon>
        <taxon>Flavobacteriaceae</taxon>
        <taxon>Flavobacterium</taxon>
    </lineage>
</organism>
<keyword evidence="1" id="KW-1133">Transmembrane helix</keyword>
<feature type="transmembrane region" description="Helical" evidence="1">
    <location>
        <begin position="125"/>
        <end position="147"/>
    </location>
</feature>
<evidence type="ECO:0000313" key="2">
    <source>
        <dbReference type="EMBL" id="QSW90695.1"/>
    </source>
</evidence>
<sequence length="153" mass="17531">MNKISIILLVILFIGCKTVKTVEQSHEKRKDSISYVERVKIDTLKIPGEKIQIELPCDQIKPQSSFQGRTKVKAQPNGNGYIITASCDSIEKIVISKDREINRLSEALKVNNTQKTVELSFLQRFWIGTGKLFCFLLLVWLIIIIAAKWKKLR</sequence>
<dbReference type="RefSeq" id="WP_207297844.1">
    <property type="nucleotide sequence ID" value="NZ_CP071448.1"/>
</dbReference>
<dbReference type="Proteomes" id="UP000663440">
    <property type="component" value="Chromosome"/>
</dbReference>
<keyword evidence="1" id="KW-0812">Transmembrane</keyword>
<dbReference type="EMBL" id="CP071448">
    <property type="protein sequence ID" value="QSW90695.1"/>
    <property type="molecule type" value="Genomic_DNA"/>
</dbReference>
<evidence type="ECO:0000313" key="3">
    <source>
        <dbReference type="Proteomes" id="UP000663440"/>
    </source>
</evidence>
<gene>
    <name evidence="2" type="ORF">J0383_07765</name>
</gene>